<dbReference type="AlphaFoldDB" id="A0A067M148"/>
<reference evidence="2" key="1">
    <citation type="journal article" date="2014" name="Proc. Natl. Acad. Sci. U.S.A.">
        <title>Extensive sampling of basidiomycete genomes demonstrates inadequacy of the white-rot/brown-rot paradigm for wood decay fungi.</title>
        <authorList>
            <person name="Riley R."/>
            <person name="Salamov A.A."/>
            <person name="Brown D.W."/>
            <person name="Nagy L.G."/>
            <person name="Floudas D."/>
            <person name="Held B.W."/>
            <person name="Levasseur A."/>
            <person name="Lombard V."/>
            <person name="Morin E."/>
            <person name="Otillar R."/>
            <person name="Lindquist E.A."/>
            <person name="Sun H."/>
            <person name="LaButti K.M."/>
            <person name="Schmutz J."/>
            <person name="Jabbour D."/>
            <person name="Luo H."/>
            <person name="Baker S.E."/>
            <person name="Pisabarro A.G."/>
            <person name="Walton J.D."/>
            <person name="Blanchette R.A."/>
            <person name="Henrissat B."/>
            <person name="Martin F."/>
            <person name="Cullen D."/>
            <person name="Hibbett D.S."/>
            <person name="Grigoriev I.V."/>
        </authorList>
    </citation>
    <scope>NUCLEOTIDE SEQUENCE [LARGE SCALE GENOMIC DNA]</scope>
    <source>
        <strain evidence="2">FD-172 SS1</strain>
    </source>
</reference>
<name>A0A067M148_BOTB1</name>
<keyword evidence="2" id="KW-1185">Reference proteome</keyword>
<proteinExistence type="predicted"/>
<protein>
    <submittedName>
        <fullName evidence="1">Uncharacterized protein</fullName>
    </submittedName>
</protein>
<dbReference type="EMBL" id="KL198091">
    <property type="protein sequence ID" value="KDQ08410.1"/>
    <property type="molecule type" value="Genomic_DNA"/>
</dbReference>
<dbReference type="InParanoid" id="A0A067M148"/>
<organism evidence="1 2">
    <name type="scientific">Botryobasidium botryosum (strain FD-172 SS1)</name>
    <dbReference type="NCBI Taxonomy" id="930990"/>
    <lineage>
        <taxon>Eukaryota</taxon>
        <taxon>Fungi</taxon>
        <taxon>Dikarya</taxon>
        <taxon>Basidiomycota</taxon>
        <taxon>Agaricomycotina</taxon>
        <taxon>Agaricomycetes</taxon>
        <taxon>Cantharellales</taxon>
        <taxon>Botryobasidiaceae</taxon>
        <taxon>Botryobasidium</taxon>
    </lineage>
</organism>
<evidence type="ECO:0000313" key="1">
    <source>
        <dbReference type="EMBL" id="KDQ08410.1"/>
    </source>
</evidence>
<gene>
    <name evidence="1" type="ORF">BOTBODRAFT_37982</name>
</gene>
<sequence length="63" mass="7190">MPISSIVLDYVASNFEAEMVSTTLAEEVKRPLTMDLLLKNFNDTIQNDRDNAFKLRGYLHKAT</sequence>
<dbReference type="Proteomes" id="UP000027195">
    <property type="component" value="Unassembled WGS sequence"/>
</dbReference>
<dbReference type="HOGENOM" id="CLU_2885483_0_0_1"/>
<accession>A0A067M148</accession>
<evidence type="ECO:0000313" key="2">
    <source>
        <dbReference type="Proteomes" id="UP000027195"/>
    </source>
</evidence>